<evidence type="ECO:0000256" key="1">
    <source>
        <dbReference type="ARBA" id="ARBA00010824"/>
    </source>
</evidence>
<dbReference type="Pfam" id="PF03684">
    <property type="entry name" value="UPF0179"/>
    <property type="match status" value="1"/>
</dbReference>
<name>A0A3R9QYR7_9CREN</name>
<dbReference type="HAMAP" id="MF_00498">
    <property type="entry name" value="UPF0179"/>
    <property type="match status" value="1"/>
</dbReference>
<dbReference type="Proteomes" id="UP000278149">
    <property type="component" value="Unassembled WGS sequence"/>
</dbReference>
<proteinExistence type="inferred from homology"/>
<gene>
    <name evidence="3" type="ORF">D9Q81_05085</name>
</gene>
<dbReference type="PANTHER" id="PTHR40699">
    <property type="entry name" value="UPF0179 PROTEIN MJ1627"/>
    <property type="match status" value="1"/>
</dbReference>
<dbReference type="InterPro" id="IPR005369">
    <property type="entry name" value="UPF0179"/>
</dbReference>
<protein>
    <recommendedName>
        <fullName evidence="2">UPF0179 protein D9Q81_05085</fullName>
    </recommendedName>
</protein>
<comment type="caution">
    <text evidence="3">The sequence shown here is derived from an EMBL/GenBank/DDBJ whole genome shotgun (WGS) entry which is preliminary data.</text>
</comment>
<comment type="similarity">
    <text evidence="1 2">Belongs to the UPF0179 family.</text>
</comment>
<organism evidence="3 4">
    <name type="scientific">Candidatus Korarchaeum cryptofilum</name>
    <dbReference type="NCBI Taxonomy" id="498846"/>
    <lineage>
        <taxon>Archaea</taxon>
        <taxon>Thermoproteota</taxon>
        <taxon>Candidatus Korarchaeia</taxon>
        <taxon>Candidatus Korarchaeales</taxon>
        <taxon>Candidatus Korarchaeaceae</taxon>
        <taxon>Candidatus Korarchaeum</taxon>
    </lineage>
</organism>
<sequence length="142" mass="16116">MQEERMGLVPSNLAREGFKFIFMGEAEACRGCKYRSVCVDGMEVGRLYVVKGVNERKRFQCPIHGELTLASIARANVEVASGARMVEGASFIYRASCDEDCEYRNYCRPEGVKEGDKLRVVRELGKIKCKRLGELRIYEVSF</sequence>
<accession>A0A3R9QYR7</accession>
<dbReference type="RefSeq" id="WP_125741728.1">
    <property type="nucleotide sequence ID" value="NZ_RCOR01000024.1"/>
</dbReference>
<dbReference type="AlphaFoldDB" id="A0A3R9QYR7"/>
<evidence type="ECO:0000313" key="3">
    <source>
        <dbReference type="EMBL" id="RSN68864.1"/>
    </source>
</evidence>
<dbReference type="EMBL" id="RCOR01000024">
    <property type="protein sequence ID" value="RSN68864.1"/>
    <property type="molecule type" value="Genomic_DNA"/>
</dbReference>
<dbReference type="PANTHER" id="PTHR40699:SF1">
    <property type="entry name" value="UPF0179 PROTEIN MJ1627"/>
    <property type="match status" value="1"/>
</dbReference>
<evidence type="ECO:0000313" key="4">
    <source>
        <dbReference type="Proteomes" id="UP000278149"/>
    </source>
</evidence>
<evidence type="ECO:0000256" key="2">
    <source>
        <dbReference type="HAMAP-Rule" id="MF_00498"/>
    </source>
</evidence>
<reference evidence="3 4" key="1">
    <citation type="submission" date="2018-10" db="EMBL/GenBank/DDBJ databases">
        <title>Co-occurring genomic capacity for anaerobic methane metabolism and dissimilatory sulfite reduction discovered in the Korarchaeota.</title>
        <authorList>
            <person name="Mckay L.J."/>
            <person name="Dlakic M."/>
            <person name="Fields M.W."/>
            <person name="Delmont T.O."/>
            <person name="Eren A.M."/>
            <person name="Jay Z.J."/>
            <person name="Klingelsmith K.B."/>
            <person name="Rusch D.B."/>
            <person name="Inskeep W.P."/>
        </authorList>
    </citation>
    <scope>NUCLEOTIDE SEQUENCE [LARGE SCALE GENOMIC DNA]</scope>
    <source>
        <strain evidence="3 4">WS</strain>
    </source>
</reference>